<evidence type="ECO:0000256" key="8">
    <source>
        <dbReference type="ARBA" id="ARBA00023242"/>
    </source>
</evidence>
<dbReference type="AlphaFoldDB" id="A0AAV7KYC7"/>
<keyword evidence="4" id="KW-0597">Phosphoprotein</keyword>
<feature type="region of interest" description="Disordered" evidence="9">
    <location>
        <begin position="1"/>
        <end position="44"/>
    </location>
</feature>
<comment type="caution">
    <text evidence="11">The sequence shown here is derived from an EMBL/GenBank/DDBJ whole genome shotgun (WGS) entry which is preliminary data.</text>
</comment>
<accession>A0AAV7KYC7</accession>
<feature type="region of interest" description="Disordered" evidence="9">
    <location>
        <begin position="182"/>
        <end position="219"/>
    </location>
</feature>
<keyword evidence="6" id="KW-0238">DNA-binding</keyword>
<dbReference type="InterPro" id="IPR020997">
    <property type="entry name" value="Ataxin-1_N"/>
</dbReference>
<evidence type="ECO:0000256" key="6">
    <source>
        <dbReference type="ARBA" id="ARBA00023125"/>
    </source>
</evidence>
<dbReference type="InterPro" id="IPR003652">
    <property type="entry name" value="Ataxin_AXH_dom"/>
</dbReference>
<keyword evidence="7" id="KW-0804">Transcription</keyword>
<dbReference type="SUPFAM" id="SSF102031">
    <property type="entry name" value="AXH domain"/>
    <property type="match status" value="1"/>
</dbReference>
<evidence type="ECO:0000256" key="5">
    <source>
        <dbReference type="ARBA" id="ARBA00023015"/>
    </source>
</evidence>
<proteinExistence type="inferred from homology"/>
<sequence>MKPVHERNQECLPPKKRELPQSTEETPSAASISGNETPQSSAAEWPRGVLVAAGQSHMGLRYGDGGEALTSVTVDQYGNVYRVAVPAGNLASSALHPVVNMSPLSHPFTVGAPVLQHPGISYSPIQYAPLSHTSVQFIGSYAVPYAMPPGFLPSSLVSPPGTLAPTHIPHYVPYNSILSDVATPPPQTSHAHTFSKAPSVHHAAASASHPPPHANPLPMTVAQGRVPVYYHTNSRIPATYTLHESSESGPGSPPGSAKDRSPLGVNPANGGQREQIINQGRRTSHAIDIQSQGTDDCTAGAAAENIVNLQIFQGYQTRPEVAFTAHRGTPDTDLEVQRVVGGLASQDYHTLLTQKKEASSPLNLSQHVTEHQEERRGLPAHHAQRNPPELVVERGQLKHLYTSSFDQTSQAQLQRAMVIANGETLLVPLGAGQGPVSSATELTKGVLEARKPDIPATENLPTKVLTFPAVGDSTTPVQPVLVQPPTPSPLPSHFMKGAIIQLATGELKRVEELQTQDFIRSAEVSGGLKIDSSTVVDIQESQWPGFVTLHFMVGEQQSKVTLDVPPEHPFFVYGQGWSSCNPGQTTHLFALPCHRLQVGDVCISISLQNLSEGAVSPSECPQLGQIPPKERTVQHTKEQAPSVERTCERKGYTCKDTTVYSSNNNASSPATDSPQWSGPTPGFQRYDVQAESPRPSPARPSFIPQEVKLSIEGRSNAGK</sequence>
<comment type="similarity">
    <text evidence="2">Belongs to the ATXN1 family.</text>
</comment>
<evidence type="ECO:0000256" key="1">
    <source>
        <dbReference type="ARBA" id="ARBA00004123"/>
    </source>
</evidence>
<evidence type="ECO:0000313" key="12">
    <source>
        <dbReference type="Proteomes" id="UP001066276"/>
    </source>
</evidence>
<dbReference type="Gene3D" id="2.170.16.10">
    <property type="entry name" value="Hedgehog/Intein (Hint) domain"/>
    <property type="match status" value="1"/>
</dbReference>
<feature type="compositionally biased region" description="Polar residues" evidence="9">
    <location>
        <begin position="658"/>
        <end position="678"/>
    </location>
</feature>
<keyword evidence="3" id="KW-0678">Repressor</keyword>
<dbReference type="GO" id="GO:0003723">
    <property type="term" value="F:RNA binding"/>
    <property type="evidence" value="ECO:0007669"/>
    <property type="project" value="InterPro"/>
</dbReference>
<evidence type="ECO:0000313" key="11">
    <source>
        <dbReference type="EMBL" id="KAJ1083619.1"/>
    </source>
</evidence>
<evidence type="ECO:0000259" key="10">
    <source>
        <dbReference type="PROSITE" id="PS51148"/>
    </source>
</evidence>
<protein>
    <recommendedName>
        <fullName evidence="10">AXH domain-containing protein</fullName>
    </recommendedName>
</protein>
<feature type="region of interest" description="Disordered" evidence="9">
    <location>
        <begin position="242"/>
        <end position="274"/>
    </location>
</feature>
<name>A0AAV7KYC7_PLEWA</name>
<feature type="region of interest" description="Disordered" evidence="9">
    <location>
        <begin position="658"/>
        <end position="719"/>
    </location>
</feature>
<feature type="compositionally biased region" description="Low complexity" evidence="9">
    <location>
        <begin position="247"/>
        <end position="256"/>
    </location>
</feature>
<comment type="subcellular location">
    <subcellularLocation>
        <location evidence="1">Nucleus</location>
    </subcellularLocation>
</comment>
<keyword evidence="12" id="KW-1185">Reference proteome</keyword>
<dbReference type="Pfam" id="PF08517">
    <property type="entry name" value="AXH"/>
    <property type="match status" value="1"/>
</dbReference>
<dbReference type="Proteomes" id="UP001066276">
    <property type="component" value="Chromosome 12"/>
</dbReference>
<evidence type="ECO:0000256" key="7">
    <source>
        <dbReference type="ARBA" id="ARBA00023163"/>
    </source>
</evidence>
<organism evidence="11 12">
    <name type="scientific">Pleurodeles waltl</name>
    <name type="common">Iberian ribbed newt</name>
    <dbReference type="NCBI Taxonomy" id="8319"/>
    <lineage>
        <taxon>Eukaryota</taxon>
        <taxon>Metazoa</taxon>
        <taxon>Chordata</taxon>
        <taxon>Craniata</taxon>
        <taxon>Vertebrata</taxon>
        <taxon>Euteleostomi</taxon>
        <taxon>Amphibia</taxon>
        <taxon>Batrachia</taxon>
        <taxon>Caudata</taxon>
        <taxon>Salamandroidea</taxon>
        <taxon>Salamandridae</taxon>
        <taxon>Pleurodelinae</taxon>
        <taxon>Pleurodeles</taxon>
    </lineage>
</organism>
<dbReference type="SMART" id="SM00536">
    <property type="entry name" value="AXH"/>
    <property type="match status" value="1"/>
</dbReference>
<dbReference type="GO" id="GO:0006355">
    <property type="term" value="P:regulation of DNA-templated transcription"/>
    <property type="evidence" value="ECO:0007669"/>
    <property type="project" value="InterPro"/>
</dbReference>
<dbReference type="EMBL" id="JANPWB010000016">
    <property type="protein sequence ID" value="KAJ1083619.1"/>
    <property type="molecule type" value="Genomic_DNA"/>
</dbReference>
<gene>
    <name evidence="11" type="ORF">NDU88_003776</name>
</gene>
<dbReference type="PANTHER" id="PTHR13392">
    <property type="entry name" value="ATAXIN 1"/>
    <property type="match status" value="1"/>
</dbReference>
<dbReference type="Pfam" id="PF12547">
    <property type="entry name" value="ATXN-1_C"/>
    <property type="match status" value="1"/>
</dbReference>
<keyword evidence="8" id="KW-0539">Nucleus</keyword>
<feature type="domain" description="AXH" evidence="10">
    <location>
        <begin position="482"/>
        <end position="613"/>
    </location>
</feature>
<reference evidence="11" key="1">
    <citation type="journal article" date="2022" name="bioRxiv">
        <title>Sequencing and chromosome-scale assembly of the giantPleurodeles waltlgenome.</title>
        <authorList>
            <person name="Brown T."/>
            <person name="Elewa A."/>
            <person name="Iarovenko S."/>
            <person name="Subramanian E."/>
            <person name="Araus A.J."/>
            <person name="Petzold A."/>
            <person name="Susuki M."/>
            <person name="Suzuki K.-i.T."/>
            <person name="Hayashi T."/>
            <person name="Toyoda A."/>
            <person name="Oliveira C."/>
            <person name="Osipova E."/>
            <person name="Leigh N.D."/>
            <person name="Simon A."/>
            <person name="Yun M.H."/>
        </authorList>
    </citation>
    <scope>NUCLEOTIDE SEQUENCE</scope>
    <source>
        <strain evidence="11">20211129_DDA</strain>
        <tissue evidence="11">Liver</tissue>
    </source>
</reference>
<dbReference type="PANTHER" id="PTHR13392:SF6">
    <property type="entry name" value="ATAXIN-1-LIKE"/>
    <property type="match status" value="1"/>
</dbReference>
<evidence type="ECO:0000256" key="4">
    <source>
        <dbReference type="ARBA" id="ARBA00022553"/>
    </source>
</evidence>
<evidence type="ECO:0000256" key="9">
    <source>
        <dbReference type="SAM" id="MobiDB-lite"/>
    </source>
</evidence>
<feature type="compositionally biased region" description="Basic and acidic residues" evidence="9">
    <location>
        <begin position="1"/>
        <end position="19"/>
    </location>
</feature>
<dbReference type="GO" id="GO:0003677">
    <property type="term" value="F:DNA binding"/>
    <property type="evidence" value="ECO:0007669"/>
    <property type="project" value="UniProtKB-KW"/>
</dbReference>
<dbReference type="InterPro" id="IPR036096">
    <property type="entry name" value="Ataxin_AXH_dom_sf"/>
</dbReference>
<dbReference type="PROSITE" id="PS51148">
    <property type="entry name" value="AXH"/>
    <property type="match status" value="1"/>
</dbReference>
<feature type="compositionally biased region" description="Polar residues" evidence="9">
    <location>
        <begin position="20"/>
        <end position="42"/>
    </location>
</feature>
<dbReference type="GO" id="GO:0005634">
    <property type="term" value="C:nucleus"/>
    <property type="evidence" value="ECO:0007669"/>
    <property type="project" value="UniProtKB-SubCell"/>
</dbReference>
<dbReference type="InterPro" id="IPR043404">
    <property type="entry name" value="ATAXIN1-like"/>
</dbReference>
<keyword evidence="5" id="KW-0805">Transcription regulation</keyword>
<feature type="compositionally biased region" description="Low complexity" evidence="9">
    <location>
        <begin position="195"/>
        <end position="208"/>
    </location>
</feature>
<evidence type="ECO:0000256" key="3">
    <source>
        <dbReference type="ARBA" id="ARBA00022491"/>
    </source>
</evidence>
<evidence type="ECO:0000256" key="2">
    <source>
        <dbReference type="ARBA" id="ARBA00007348"/>
    </source>
</evidence>